<reference evidence="2 3" key="1">
    <citation type="submission" date="2024-09" db="EMBL/GenBank/DDBJ databases">
        <authorList>
            <person name="Sun Q."/>
            <person name="Mori K."/>
        </authorList>
    </citation>
    <scope>NUCLEOTIDE SEQUENCE [LARGE SCALE GENOMIC DNA]</scope>
    <source>
        <strain evidence="2 3">TBRC 0563</strain>
    </source>
</reference>
<evidence type="ECO:0000313" key="2">
    <source>
        <dbReference type="EMBL" id="MFB9840385.1"/>
    </source>
</evidence>
<dbReference type="PANTHER" id="PTHR45398">
    <property type="match status" value="1"/>
</dbReference>
<gene>
    <name evidence="2" type="ORF">ACFFNX_50390</name>
</gene>
<accession>A0ABV5YZ94</accession>
<feature type="domain" description="Condensation" evidence="1">
    <location>
        <begin position="1"/>
        <end position="259"/>
    </location>
</feature>
<dbReference type="InterPro" id="IPR010060">
    <property type="entry name" value="NRPS_synth"/>
</dbReference>
<evidence type="ECO:0000313" key="3">
    <source>
        <dbReference type="Proteomes" id="UP001589627"/>
    </source>
</evidence>
<keyword evidence="3" id="KW-1185">Reference proteome</keyword>
<dbReference type="Pfam" id="PF00668">
    <property type="entry name" value="Condensation"/>
    <property type="match status" value="1"/>
</dbReference>
<dbReference type="Proteomes" id="UP001589627">
    <property type="component" value="Unassembled WGS sequence"/>
</dbReference>
<dbReference type="Gene3D" id="3.30.559.30">
    <property type="entry name" value="Nonribosomal peptide synthetase, condensation domain"/>
    <property type="match status" value="1"/>
</dbReference>
<dbReference type="RefSeq" id="WP_378213615.1">
    <property type="nucleotide sequence ID" value="NZ_JBHLZP010001058.1"/>
</dbReference>
<sequence length="267" mass="28857">WRDLLAKNEPLPLDRPLDPTRDVAATIEEVTVTLPPDVTEPLLTRVPAALGASVNDVLLAGLGLAVADWRRHRGHPGDSVLVALEGHGREEQVAGDVDLSTTVGWFTNVFPIRLDVAGLDLDEALRGGPAVAEAVRRVREHLTSLPDNGMGYGLLRRLNPGTAAELAGLAEPQIEFNYMGRFDFPEAADWEFAPEAEAADNGADDAMPETFALVVNAQTEDRPTGPELSVSWAWPRAVLTTSTVDDLAQTWFRALRALVVLTTEETA</sequence>
<dbReference type="NCBIfam" id="TIGR01720">
    <property type="entry name" value="NRPS-para261"/>
    <property type="match status" value="1"/>
</dbReference>
<organism evidence="2 3">
    <name type="scientific">Actinoallomurus acaciae</name>
    <dbReference type="NCBI Taxonomy" id="502577"/>
    <lineage>
        <taxon>Bacteria</taxon>
        <taxon>Bacillati</taxon>
        <taxon>Actinomycetota</taxon>
        <taxon>Actinomycetes</taxon>
        <taxon>Streptosporangiales</taxon>
        <taxon>Thermomonosporaceae</taxon>
        <taxon>Actinoallomurus</taxon>
    </lineage>
</organism>
<dbReference type="SUPFAM" id="SSF52777">
    <property type="entry name" value="CoA-dependent acyltransferases"/>
    <property type="match status" value="1"/>
</dbReference>
<protein>
    <submittedName>
        <fullName evidence="2">Condensation domain-containing protein</fullName>
    </submittedName>
</protein>
<name>A0ABV5YZ94_9ACTN</name>
<dbReference type="EMBL" id="JBHLZP010001058">
    <property type="protein sequence ID" value="MFB9840385.1"/>
    <property type="molecule type" value="Genomic_DNA"/>
</dbReference>
<feature type="non-terminal residue" evidence="2">
    <location>
        <position position="1"/>
    </location>
</feature>
<evidence type="ECO:0000259" key="1">
    <source>
        <dbReference type="Pfam" id="PF00668"/>
    </source>
</evidence>
<dbReference type="PANTHER" id="PTHR45398:SF1">
    <property type="entry name" value="ENZYME, PUTATIVE (JCVI)-RELATED"/>
    <property type="match status" value="1"/>
</dbReference>
<dbReference type="InterPro" id="IPR001242">
    <property type="entry name" value="Condensation_dom"/>
</dbReference>
<comment type="caution">
    <text evidence="2">The sequence shown here is derived from an EMBL/GenBank/DDBJ whole genome shotgun (WGS) entry which is preliminary data.</text>
</comment>
<proteinExistence type="predicted"/>